<comment type="caution">
    <text evidence="1">The sequence shown here is derived from an EMBL/GenBank/DDBJ whole genome shotgun (WGS) entry which is preliminary data.</text>
</comment>
<protein>
    <submittedName>
        <fullName evidence="1">DUF1657 domain-containing protein</fullName>
    </submittedName>
</protein>
<accession>A0ABU5CNU8</accession>
<evidence type="ECO:0000313" key="2">
    <source>
        <dbReference type="Proteomes" id="UP001275315"/>
    </source>
</evidence>
<keyword evidence="2" id="KW-1185">Reference proteome</keyword>
<proteinExistence type="predicted"/>
<evidence type="ECO:0000313" key="1">
    <source>
        <dbReference type="EMBL" id="MDY0408033.1"/>
    </source>
</evidence>
<dbReference type="Proteomes" id="UP001275315">
    <property type="component" value="Unassembled WGS sequence"/>
</dbReference>
<sequence length="67" mass="7713">MTVGSQVRSCYASIKSIEATMDILANQTTNKETQKVLEQANKLIYDIKFDLDQQLTMLINEEPQYKK</sequence>
<reference evidence="1 2" key="1">
    <citation type="submission" date="2023-10" db="EMBL/GenBank/DDBJ databases">
        <title>Virgibacillus soli CC-YMP-6 genome.</title>
        <authorList>
            <person name="Miliotis G."/>
            <person name="Sengupta P."/>
            <person name="Hameed A."/>
            <person name="Chuvochina M."/>
            <person name="Mcdonagh F."/>
            <person name="Simpson A.C."/>
            <person name="Singh N.K."/>
            <person name="Rekha P.D."/>
            <person name="Raman K."/>
            <person name="Hugenholtz P."/>
            <person name="Venkateswaran K."/>
        </authorList>
    </citation>
    <scope>NUCLEOTIDE SEQUENCE [LARGE SCALE GENOMIC DNA]</scope>
    <source>
        <strain evidence="1 2">CC-YMP-6</strain>
    </source>
</reference>
<dbReference type="Pfam" id="PF07870">
    <property type="entry name" value="DUF1657"/>
    <property type="match status" value="1"/>
</dbReference>
<dbReference type="InterPro" id="IPR012452">
    <property type="entry name" value="DUF1657"/>
</dbReference>
<organism evidence="1 2">
    <name type="scientific">Paracerasibacillus soli</name>
    <dbReference type="NCBI Taxonomy" id="480284"/>
    <lineage>
        <taxon>Bacteria</taxon>
        <taxon>Bacillati</taxon>
        <taxon>Bacillota</taxon>
        <taxon>Bacilli</taxon>
        <taxon>Bacillales</taxon>
        <taxon>Bacillaceae</taxon>
        <taxon>Paracerasibacillus</taxon>
    </lineage>
</organism>
<name>A0ABU5CNU8_9BACI</name>
<dbReference type="RefSeq" id="WP_320378798.1">
    <property type="nucleotide sequence ID" value="NZ_JAWDIQ010000001.1"/>
</dbReference>
<gene>
    <name evidence="1" type="ORF">RWD45_04680</name>
</gene>
<dbReference type="EMBL" id="JAWDIQ010000001">
    <property type="protein sequence ID" value="MDY0408033.1"/>
    <property type="molecule type" value="Genomic_DNA"/>
</dbReference>